<dbReference type="Gene3D" id="2.40.30.10">
    <property type="entry name" value="Translation factors"/>
    <property type="match status" value="1"/>
</dbReference>
<protein>
    <submittedName>
        <fullName evidence="5">Peptidase U32</fullName>
    </submittedName>
</protein>
<sequence length="408" mass="46052">MRNSKKPIELLAPAGNIEKLHYAYRYGADAVYVGLDKFSLRQKADNFSAEALQKAGEIKGERKLYCAVNALFHQKEISRLEESLDEIGSFPFDAFIVSDLGAARLLRSRFPETQLHLSTQASCLNAEAVKTYQELGFSRIILGREVRLEEIADIKAAVPEMELECFVHGAMCLAYSGRCFLSAYLADRSGNEGSCAHSCRWNWRVLEESQRPGEYLPIVEDPDGGYTTILSSKDLCMIDHVAELRDAGIDSLKIEGRMKSLYYTAVVTRAYRKTIDALEKPGSVDAESLAAFRDELFRVSHREYSTGFFFSKQDIEAPCMESYQREYLFLGTVGEELESGRFLFHPKNHIEAGTAIEFVGPEIPFLEDEAFRLYDDDGNELAFADHGKSYRICPSVEVKPGYIVRRKI</sequence>
<gene>
    <name evidence="5" type="ordered locus">Spirs_2145</name>
</gene>
<evidence type="ECO:0000256" key="3">
    <source>
        <dbReference type="ARBA" id="ARBA00038374"/>
    </source>
</evidence>
<dbReference type="Pfam" id="PF16325">
    <property type="entry name" value="Peptidase_U32_C"/>
    <property type="match status" value="1"/>
</dbReference>
<evidence type="ECO:0000313" key="5">
    <source>
        <dbReference type="EMBL" id="ADK81265.1"/>
    </source>
</evidence>
<accession>E1R379</accession>
<feature type="domain" description="Peptidase family U32 C-terminal" evidence="4">
    <location>
        <begin position="325"/>
        <end position="405"/>
    </location>
</feature>
<dbReference type="Pfam" id="PF01136">
    <property type="entry name" value="Peptidase_U32"/>
    <property type="match status" value="1"/>
</dbReference>
<dbReference type="InterPro" id="IPR001539">
    <property type="entry name" value="Peptidase_U32"/>
</dbReference>
<dbReference type="PANTHER" id="PTHR30217:SF6">
    <property type="entry name" value="TRNA HYDROXYLATION PROTEIN P"/>
    <property type="match status" value="1"/>
</dbReference>
<organism evidence="5 6">
    <name type="scientific">Sediminispirochaeta smaragdinae (strain DSM 11293 / JCM 15392 / SEBR 4228)</name>
    <name type="common">Spirochaeta smaragdinae</name>
    <dbReference type="NCBI Taxonomy" id="573413"/>
    <lineage>
        <taxon>Bacteria</taxon>
        <taxon>Pseudomonadati</taxon>
        <taxon>Spirochaetota</taxon>
        <taxon>Spirochaetia</taxon>
        <taxon>Spirochaetales</taxon>
        <taxon>Spirochaetaceae</taxon>
        <taxon>Sediminispirochaeta</taxon>
    </lineage>
</organism>
<dbReference type="InterPro" id="IPR051454">
    <property type="entry name" value="RNA/ubiquinone_mod_enzymes"/>
</dbReference>
<dbReference type="Proteomes" id="UP000002318">
    <property type="component" value="Chromosome"/>
</dbReference>
<dbReference type="HOGENOM" id="CLU_011540_0_2_12"/>
<dbReference type="GO" id="GO:0008233">
    <property type="term" value="F:peptidase activity"/>
    <property type="evidence" value="ECO:0007669"/>
    <property type="project" value="UniProtKB-KW"/>
</dbReference>
<name>E1R379_SEDSS</name>
<dbReference type="EMBL" id="CP002116">
    <property type="protein sequence ID" value="ADK81265.1"/>
    <property type="molecule type" value="Genomic_DNA"/>
</dbReference>
<reference evidence="5 6" key="1">
    <citation type="journal article" date="2010" name="Stand. Genomic Sci.">
        <title>Complete genome sequence of Spirochaeta smaragdinae type strain (SEBR 4228).</title>
        <authorList>
            <person name="Mavromatis K."/>
            <person name="Yasawong M."/>
            <person name="Chertkov O."/>
            <person name="Lapidus A."/>
            <person name="Lucas S."/>
            <person name="Nolan M."/>
            <person name="Del Rio T.G."/>
            <person name="Tice H."/>
            <person name="Cheng J.F."/>
            <person name="Pitluck S."/>
            <person name="Liolios K."/>
            <person name="Ivanova N."/>
            <person name="Tapia R."/>
            <person name="Han C."/>
            <person name="Bruce D."/>
            <person name="Goodwin L."/>
            <person name="Pati A."/>
            <person name="Chen A."/>
            <person name="Palaniappan K."/>
            <person name="Land M."/>
            <person name="Hauser L."/>
            <person name="Chang Y.J."/>
            <person name="Jeffries C.D."/>
            <person name="Detter J.C."/>
            <person name="Rohde M."/>
            <person name="Brambilla E."/>
            <person name="Spring S."/>
            <person name="Goker M."/>
            <person name="Sikorski J."/>
            <person name="Woyke T."/>
            <person name="Bristow J."/>
            <person name="Eisen J.A."/>
            <person name="Markowitz V."/>
            <person name="Hugenholtz P."/>
            <person name="Klenk H.P."/>
            <person name="Kyrpides N.C."/>
        </authorList>
    </citation>
    <scope>NUCLEOTIDE SEQUENCE [LARGE SCALE GENOMIC DNA]</scope>
    <source>
        <strain evidence="6">DSM 11293 / JCM 15392 / SEBR 4228</strain>
    </source>
</reference>
<dbReference type="GO" id="GO:0006508">
    <property type="term" value="P:proteolysis"/>
    <property type="evidence" value="ECO:0007669"/>
    <property type="project" value="UniProtKB-KW"/>
</dbReference>
<comment type="similarity">
    <text evidence="3">Belongs to the peptidase U32 family.</text>
</comment>
<dbReference type="AlphaFoldDB" id="E1R379"/>
<dbReference type="STRING" id="573413.Spirs_2145"/>
<dbReference type="PANTHER" id="PTHR30217">
    <property type="entry name" value="PEPTIDASE U32 FAMILY"/>
    <property type="match status" value="1"/>
</dbReference>
<keyword evidence="6" id="KW-1185">Reference proteome</keyword>
<evidence type="ECO:0000256" key="1">
    <source>
        <dbReference type="ARBA" id="ARBA00022670"/>
    </source>
</evidence>
<evidence type="ECO:0000259" key="4">
    <source>
        <dbReference type="Pfam" id="PF16325"/>
    </source>
</evidence>
<dbReference type="MEROPS" id="U32.002"/>
<keyword evidence="1" id="KW-0645">Protease</keyword>
<dbReference type="PROSITE" id="PS01276">
    <property type="entry name" value="PEPTIDASE_U32"/>
    <property type="match status" value="1"/>
</dbReference>
<dbReference type="KEGG" id="ssm:Spirs_2145"/>
<dbReference type="eggNOG" id="COG0826">
    <property type="taxonomic scope" value="Bacteria"/>
</dbReference>
<dbReference type="InterPro" id="IPR032525">
    <property type="entry name" value="Peptidase_U32_C"/>
</dbReference>
<dbReference type="OrthoDB" id="9807498at2"/>
<dbReference type="RefSeq" id="WP_013254729.1">
    <property type="nucleotide sequence ID" value="NC_014364.1"/>
</dbReference>
<keyword evidence="2" id="KW-0378">Hydrolase</keyword>
<evidence type="ECO:0000313" key="6">
    <source>
        <dbReference type="Proteomes" id="UP000002318"/>
    </source>
</evidence>
<proteinExistence type="inferred from homology"/>
<evidence type="ECO:0000256" key="2">
    <source>
        <dbReference type="ARBA" id="ARBA00022801"/>
    </source>
</evidence>